<gene>
    <name evidence="2" type="ORF">CUN48_00765</name>
</gene>
<dbReference type="InterPro" id="IPR029063">
    <property type="entry name" value="SAM-dependent_MTases_sf"/>
</dbReference>
<organism evidence="2 3">
    <name type="scientific">Candidatus Thermofonsia Clade 3 bacterium</name>
    <dbReference type="NCBI Taxonomy" id="2364212"/>
    <lineage>
        <taxon>Bacteria</taxon>
        <taxon>Bacillati</taxon>
        <taxon>Chloroflexota</taxon>
        <taxon>Candidatus Thermofontia</taxon>
        <taxon>Candidatus Thermofonsia Clade 3</taxon>
    </lineage>
</organism>
<accession>A0A2M8QGU7</accession>
<dbReference type="SUPFAM" id="SSF53335">
    <property type="entry name" value="S-adenosyl-L-methionine-dependent methyltransferases"/>
    <property type="match status" value="1"/>
</dbReference>
<dbReference type="CDD" id="cd02440">
    <property type="entry name" value="AdoMet_MTases"/>
    <property type="match status" value="1"/>
</dbReference>
<name>A0A2M8QGU7_9CHLR</name>
<sequence length="275" mass="30993">MEFDPVTSPEFYANARAYDIAFSDRDFVDECNFLEWCLRTHGCVAEGVAPAFLELACGPARHAREFARRGWRAVALDLSPDMLDYAREGAKRDGVVLETVAADMADFTLDPPVALAANLMESLSHLVTNAQVVSHLKSVSRSLLRGGVFVIEMAHPSTIWRDSLPNTWLSRSTDVPYFADEPYTEVDVLFGAADDPYDWITQQWLVTARLTIREAGRPERVVEHRQPHRWYQTQELQALIDLAEAFSAVHWYGDMLIPPPPLDNDSGRMIVVLTK</sequence>
<evidence type="ECO:0000259" key="1">
    <source>
        <dbReference type="Pfam" id="PF13649"/>
    </source>
</evidence>
<protein>
    <recommendedName>
        <fullName evidence="1">Methyltransferase domain-containing protein</fullName>
    </recommendedName>
</protein>
<feature type="domain" description="Methyltransferase" evidence="1">
    <location>
        <begin position="53"/>
        <end position="147"/>
    </location>
</feature>
<dbReference type="AlphaFoldDB" id="A0A2M8QGU7"/>
<dbReference type="Proteomes" id="UP000230790">
    <property type="component" value="Unassembled WGS sequence"/>
</dbReference>
<dbReference type="Pfam" id="PF13649">
    <property type="entry name" value="Methyltransf_25"/>
    <property type="match status" value="1"/>
</dbReference>
<dbReference type="EMBL" id="PGTN01000002">
    <property type="protein sequence ID" value="PJF49026.1"/>
    <property type="molecule type" value="Genomic_DNA"/>
</dbReference>
<evidence type="ECO:0000313" key="2">
    <source>
        <dbReference type="EMBL" id="PJF49026.1"/>
    </source>
</evidence>
<evidence type="ECO:0000313" key="3">
    <source>
        <dbReference type="Proteomes" id="UP000230790"/>
    </source>
</evidence>
<dbReference type="Gene3D" id="3.40.50.150">
    <property type="entry name" value="Vaccinia Virus protein VP39"/>
    <property type="match status" value="1"/>
</dbReference>
<dbReference type="InterPro" id="IPR041698">
    <property type="entry name" value="Methyltransf_25"/>
</dbReference>
<comment type="caution">
    <text evidence="2">The sequence shown here is derived from an EMBL/GenBank/DDBJ whole genome shotgun (WGS) entry which is preliminary data.</text>
</comment>
<reference evidence="2 3" key="1">
    <citation type="submission" date="2017-11" db="EMBL/GenBank/DDBJ databases">
        <title>Evolution of Phototrophy in the Chloroflexi Phylum Driven by Horizontal Gene Transfer.</title>
        <authorList>
            <person name="Ward L.M."/>
            <person name="Hemp J."/>
            <person name="Shih P.M."/>
            <person name="Mcglynn S.E."/>
            <person name="Fischer W."/>
        </authorList>
    </citation>
    <scope>NUCLEOTIDE SEQUENCE [LARGE SCALE GENOMIC DNA]</scope>
    <source>
        <strain evidence="2">JP3_7</strain>
    </source>
</reference>
<dbReference type="Gene3D" id="2.20.25.110">
    <property type="entry name" value="S-adenosyl-L-methionine-dependent methyltransferases"/>
    <property type="match status" value="1"/>
</dbReference>
<proteinExistence type="predicted"/>